<dbReference type="AlphaFoldDB" id="A0A7M7T0B7"/>
<dbReference type="EnsemblMetazoa" id="XM_030988680">
    <property type="protein sequence ID" value="XP_030844540"/>
    <property type="gene ID" value="LOC100892545"/>
</dbReference>
<dbReference type="CDD" id="cd04301">
    <property type="entry name" value="NAT_SF"/>
    <property type="match status" value="1"/>
</dbReference>
<dbReference type="InterPro" id="IPR016181">
    <property type="entry name" value="Acyl_CoA_acyltransferase"/>
</dbReference>
<dbReference type="SUPFAM" id="SSF55729">
    <property type="entry name" value="Acyl-CoA N-acyltransferases (Nat)"/>
    <property type="match status" value="1"/>
</dbReference>
<dbReference type="KEGG" id="spu:100892545"/>
<dbReference type="Proteomes" id="UP000007110">
    <property type="component" value="Unassembled WGS sequence"/>
</dbReference>
<organism evidence="3 4">
    <name type="scientific">Strongylocentrotus purpuratus</name>
    <name type="common">Purple sea urchin</name>
    <dbReference type="NCBI Taxonomy" id="7668"/>
    <lineage>
        <taxon>Eukaryota</taxon>
        <taxon>Metazoa</taxon>
        <taxon>Echinodermata</taxon>
        <taxon>Eleutherozoa</taxon>
        <taxon>Echinozoa</taxon>
        <taxon>Echinoidea</taxon>
        <taxon>Euechinoidea</taxon>
        <taxon>Echinacea</taxon>
        <taxon>Camarodonta</taxon>
        <taxon>Echinidea</taxon>
        <taxon>Strongylocentrotidae</taxon>
        <taxon>Strongylocentrotus</taxon>
    </lineage>
</organism>
<dbReference type="SUPFAM" id="SSF56399">
    <property type="entry name" value="ADP-ribosylation"/>
    <property type="match status" value="1"/>
</dbReference>
<feature type="compositionally biased region" description="Polar residues" evidence="1">
    <location>
        <begin position="164"/>
        <end position="174"/>
    </location>
</feature>
<protein>
    <recommendedName>
        <fullName evidence="2">N-acetyltransferase domain-containing protein</fullName>
    </recommendedName>
</protein>
<feature type="compositionally biased region" description="Acidic residues" evidence="1">
    <location>
        <begin position="546"/>
        <end position="556"/>
    </location>
</feature>
<dbReference type="GeneID" id="100892545"/>
<dbReference type="OMA" id="CGKWAKT"/>
<name>A0A7M7T0B7_STRPU</name>
<dbReference type="OrthoDB" id="10249393at2759"/>
<dbReference type="Gene3D" id="3.90.228.10">
    <property type="match status" value="1"/>
</dbReference>
<evidence type="ECO:0000259" key="2">
    <source>
        <dbReference type="PROSITE" id="PS51186"/>
    </source>
</evidence>
<accession>A0A7M7T0B7</accession>
<feature type="domain" description="N-acetyltransferase" evidence="2">
    <location>
        <begin position="280"/>
        <end position="420"/>
    </location>
</feature>
<feature type="compositionally biased region" description="Basic and acidic residues" evidence="1">
    <location>
        <begin position="209"/>
        <end position="244"/>
    </location>
</feature>
<evidence type="ECO:0000256" key="1">
    <source>
        <dbReference type="SAM" id="MobiDB-lite"/>
    </source>
</evidence>
<feature type="compositionally biased region" description="Acidic residues" evidence="1">
    <location>
        <begin position="264"/>
        <end position="280"/>
    </location>
</feature>
<dbReference type="GO" id="GO:0016747">
    <property type="term" value="F:acyltransferase activity, transferring groups other than amino-acyl groups"/>
    <property type="evidence" value="ECO:0007669"/>
    <property type="project" value="InterPro"/>
</dbReference>
<evidence type="ECO:0000313" key="4">
    <source>
        <dbReference type="Proteomes" id="UP000007110"/>
    </source>
</evidence>
<feature type="region of interest" description="Disordered" evidence="1">
    <location>
        <begin position="141"/>
        <end position="281"/>
    </location>
</feature>
<dbReference type="InParanoid" id="A0A7M7T0B7"/>
<feature type="compositionally biased region" description="Acidic residues" evidence="1">
    <location>
        <begin position="564"/>
        <end position="583"/>
    </location>
</feature>
<dbReference type="InterPro" id="IPR000182">
    <property type="entry name" value="GNAT_dom"/>
</dbReference>
<keyword evidence="4" id="KW-1185">Reference proteome</keyword>
<proteinExistence type="predicted"/>
<dbReference type="PROSITE" id="PS51186">
    <property type="entry name" value="GNAT"/>
    <property type="match status" value="1"/>
</dbReference>
<evidence type="ECO:0000313" key="3">
    <source>
        <dbReference type="EnsemblMetazoa" id="XP_030844540"/>
    </source>
</evidence>
<sequence length="806" mass="89886">MAAPLGLISVRLSAANFTRKRRLKGSGLLKLAKDAASDTYSTEKVTAHSKPSQEIACLPVIVEFRRLLESVKSNGIDVVPGVSNVELLHTVVGLYDTCLPDITPLVLYATVTGKLAKTLILIRSTKDVAKELQQKILQREREVETTTAAKETVPENNNSNTNNKDSTLSPGTQSKEIDSDDGEVPNSVDGSKESPLLRLLGGDGGGEATDVKGNDKDVDDEDGRRKGDDEDTVAKDDTGEVAKEDAEDVLEEEEQRKVFADVFSDSDSEEEESEDEEEEMDFSKGINEFLRLVKQRKERREELSLNPTLEEVESTVGIESRIVACATWEKSHIRPGEKIVQIDLMGVRKRCRRCGIGRYLLRQMKDVSIVGHYDSLVVYADHSAVDFFALHGFNDDIVLNSKYSDLADNWTNCTLMCYIPPFVGQTILKETDMSLDLKEIEMELQKWTERSRDAYQGQVACIMKLRHEVIALRALVSSQKGLISSLTEELENTQTDKLMLEKSFLEHRIAAIKSGYYQRHSIDEPTSPNGNSKESKTKNHCTMGTDGDDEADDEDEDHLHHDGDDDEEEEEEEEDDEEEEIDTETLIKALEAEARSLKGRRQSFDIGGLVEEREIAERFESEMIDNPRPGARCHVTKVTMTSLSSTMRELYQLRLKQLGDPSIFTELYFCGSLHHPERINKIMSKGFSDEDLTYGEFGVGLYFSSHPGTAAHFSALGKMILVEAGLGRTESVIKKDKFRLTAPVGFDSIVTPGRLSAMSPSSGDGAHDLATPSKCNEYVIFDHLQVIPICLIEYTTTQTSVKSVRL</sequence>
<dbReference type="Gene3D" id="3.40.630.30">
    <property type="match status" value="1"/>
</dbReference>
<feature type="region of interest" description="Disordered" evidence="1">
    <location>
        <begin position="520"/>
        <end position="583"/>
    </location>
</feature>
<reference evidence="4" key="1">
    <citation type="submission" date="2015-02" db="EMBL/GenBank/DDBJ databases">
        <title>Genome sequencing for Strongylocentrotus purpuratus.</title>
        <authorList>
            <person name="Murali S."/>
            <person name="Liu Y."/>
            <person name="Vee V."/>
            <person name="English A."/>
            <person name="Wang M."/>
            <person name="Skinner E."/>
            <person name="Han Y."/>
            <person name="Muzny D.M."/>
            <person name="Worley K.C."/>
            <person name="Gibbs R.A."/>
        </authorList>
    </citation>
    <scope>NUCLEOTIDE SEQUENCE</scope>
</reference>
<reference evidence="3" key="2">
    <citation type="submission" date="2021-01" db="UniProtKB">
        <authorList>
            <consortium name="EnsemblMetazoa"/>
        </authorList>
    </citation>
    <scope>IDENTIFICATION</scope>
</reference>
<dbReference type="RefSeq" id="XP_030844540.1">
    <property type="nucleotide sequence ID" value="XM_030988680.1"/>
</dbReference>
<feature type="compositionally biased region" description="Low complexity" evidence="1">
    <location>
        <begin position="145"/>
        <end position="163"/>
    </location>
</feature>